<sequence length="244" mass="27501">MLEEFKRVMMASFEMSGLGKMRYFLGMEISQEKNGVFYAQKKYTEDLLKRFNMTGCKPVATPLIPNEKLRKDDDGKKVDASTYRSLVGSLLYLRNTIPGILFATSLLLRFMQSPSQIHFGTAKRILRYLQGAINFGIWNEKTSSTKLVGFTDSDWAGSSNDMRSTSGYCFTVGSAMFFWSSRRQGNVAQSTAKTEYVATAGYTNQAIWLRRVLEDMGEKQLGSTQIFCDNKSAITIAKDPVQHS</sequence>
<dbReference type="Proteomes" id="UP000619265">
    <property type="component" value="Unassembled WGS sequence"/>
</dbReference>
<name>A0A833Y7A7_JUGRE</name>
<reference evidence="2" key="2">
    <citation type="submission" date="2020-03" db="EMBL/GenBank/DDBJ databases">
        <title>Walnut 2.0.</title>
        <authorList>
            <person name="Marrano A."/>
            <person name="Britton M."/>
            <person name="Zimin A.V."/>
            <person name="Zaini P.A."/>
            <person name="Workman R."/>
            <person name="Puiu D."/>
            <person name="Bianco L."/>
            <person name="Allen B.J."/>
            <person name="Troggio M."/>
            <person name="Leslie C.A."/>
            <person name="Timp W."/>
            <person name="Dendekar A."/>
            <person name="Salzberg S.L."/>
            <person name="Neale D.B."/>
        </authorList>
    </citation>
    <scope>NUCLEOTIDE SEQUENCE</scope>
    <source>
        <tissue evidence="2">Leaves</tissue>
    </source>
</reference>
<evidence type="ECO:0000259" key="1">
    <source>
        <dbReference type="Pfam" id="PF07727"/>
    </source>
</evidence>
<dbReference type="EMBL" id="LIHL02000002">
    <property type="protein sequence ID" value="KAF5477282.1"/>
    <property type="molecule type" value="Genomic_DNA"/>
</dbReference>
<dbReference type="SUPFAM" id="SSF56672">
    <property type="entry name" value="DNA/RNA polymerases"/>
    <property type="match status" value="1"/>
</dbReference>
<protein>
    <recommendedName>
        <fullName evidence="1">Reverse transcriptase Ty1/copia-type domain-containing protein</fullName>
    </recommendedName>
</protein>
<dbReference type="CDD" id="cd09272">
    <property type="entry name" value="RNase_HI_RT_Ty1"/>
    <property type="match status" value="1"/>
</dbReference>
<dbReference type="PANTHER" id="PTHR11439">
    <property type="entry name" value="GAG-POL-RELATED RETROTRANSPOSON"/>
    <property type="match status" value="1"/>
</dbReference>
<dbReference type="AlphaFoldDB" id="A0A833Y7A7"/>
<dbReference type="Pfam" id="PF07727">
    <property type="entry name" value="RVT_2"/>
    <property type="match status" value="1"/>
</dbReference>
<dbReference type="Gramene" id="Jr02_08160_p1">
    <property type="protein sequence ID" value="cds.Jr02_08160_p1"/>
    <property type="gene ID" value="Jr02_08160"/>
</dbReference>
<evidence type="ECO:0000313" key="3">
    <source>
        <dbReference type="Proteomes" id="UP000619265"/>
    </source>
</evidence>
<gene>
    <name evidence="2" type="ORF">F2P56_003932</name>
</gene>
<dbReference type="InterPro" id="IPR043502">
    <property type="entry name" value="DNA/RNA_pol_sf"/>
</dbReference>
<comment type="caution">
    <text evidence="2">The sequence shown here is derived from an EMBL/GenBank/DDBJ whole genome shotgun (WGS) entry which is preliminary data.</text>
</comment>
<accession>A0A833Y7A7</accession>
<evidence type="ECO:0000313" key="2">
    <source>
        <dbReference type="EMBL" id="KAF5477282.1"/>
    </source>
</evidence>
<feature type="domain" description="Reverse transcriptase Ty1/copia-type" evidence="1">
    <location>
        <begin position="1"/>
        <end position="64"/>
    </location>
</feature>
<organism evidence="2 3">
    <name type="scientific">Juglans regia</name>
    <name type="common">English walnut</name>
    <dbReference type="NCBI Taxonomy" id="51240"/>
    <lineage>
        <taxon>Eukaryota</taxon>
        <taxon>Viridiplantae</taxon>
        <taxon>Streptophyta</taxon>
        <taxon>Embryophyta</taxon>
        <taxon>Tracheophyta</taxon>
        <taxon>Spermatophyta</taxon>
        <taxon>Magnoliopsida</taxon>
        <taxon>eudicotyledons</taxon>
        <taxon>Gunneridae</taxon>
        <taxon>Pentapetalae</taxon>
        <taxon>rosids</taxon>
        <taxon>fabids</taxon>
        <taxon>Fagales</taxon>
        <taxon>Juglandaceae</taxon>
        <taxon>Juglans</taxon>
    </lineage>
</organism>
<dbReference type="PANTHER" id="PTHR11439:SF502">
    <property type="entry name" value="SECRETED RXLR EFFECTOR PROTEIN 161-LIKE"/>
    <property type="match status" value="1"/>
</dbReference>
<reference evidence="2" key="1">
    <citation type="submission" date="2015-10" db="EMBL/GenBank/DDBJ databases">
        <authorList>
            <person name="Martinez-Garcia P.J."/>
            <person name="Crepeau M.W."/>
            <person name="Puiu D."/>
            <person name="Gonzalez-Ibeas D."/>
            <person name="Whalen J."/>
            <person name="Stevens K."/>
            <person name="Paul R."/>
            <person name="Butterfield T."/>
            <person name="Britton M."/>
            <person name="Reagan R."/>
            <person name="Chakraborty S."/>
            <person name="Walawage S.L."/>
            <person name="Vasquez-Gross H.A."/>
            <person name="Cardeno C."/>
            <person name="Famula R."/>
            <person name="Pratt K."/>
            <person name="Kuruganti S."/>
            <person name="Aradhya M.K."/>
            <person name="Leslie C.A."/>
            <person name="Dandekar A.M."/>
            <person name="Salzberg S.L."/>
            <person name="Wegrzyn J.L."/>
            <person name="Langley C.H."/>
            <person name="Neale D.B."/>
        </authorList>
    </citation>
    <scope>NUCLEOTIDE SEQUENCE</scope>
    <source>
        <tissue evidence="2">Leaves</tissue>
    </source>
</reference>
<proteinExistence type="predicted"/>
<dbReference type="InterPro" id="IPR013103">
    <property type="entry name" value="RVT_2"/>
</dbReference>